<dbReference type="InterPro" id="IPR024047">
    <property type="entry name" value="MM3350-like_sf"/>
</dbReference>
<accession>A0ABW0RYH4</accession>
<protein>
    <submittedName>
        <fullName evidence="2">Plasmid pRiA4b ORF-3 family protein</fullName>
    </submittedName>
</protein>
<gene>
    <name evidence="2" type="ORF">ACFPO9_11260</name>
</gene>
<proteinExistence type="predicted"/>
<dbReference type="PANTHER" id="PTHR41878:SF1">
    <property type="entry name" value="TNPR PROTEIN"/>
    <property type="match status" value="1"/>
</dbReference>
<evidence type="ECO:0000313" key="2">
    <source>
        <dbReference type="EMBL" id="MFC5549096.1"/>
    </source>
</evidence>
<dbReference type="SUPFAM" id="SSF159941">
    <property type="entry name" value="MM3350-like"/>
    <property type="match status" value="1"/>
</dbReference>
<dbReference type="Pfam" id="PF07929">
    <property type="entry name" value="PRiA4_ORF3"/>
    <property type="match status" value="1"/>
</dbReference>
<dbReference type="InterPro" id="IPR012912">
    <property type="entry name" value="Plasmid_pRiA4b_Orf3-like"/>
</dbReference>
<dbReference type="Gene3D" id="3.10.290.30">
    <property type="entry name" value="MM3350-like"/>
    <property type="match status" value="1"/>
</dbReference>
<dbReference type="PANTHER" id="PTHR41878">
    <property type="entry name" value="LEXA REPRESSOR-RELATED"/>
    <property type="match status" value="1"/>
</dbReference>
<keyword evidence="3" id="KW-1185">Reference proteome</keyword>
<dbReference type="EMBL" id="JBHSMZ010000006">
    <property type="protein sequence ID" value="MFC5549096.1"/>
    <property type="molecule type" value="Genomic_DNA"/>
</dbReference>
<sequence>MAKPTQILTLHVSIDDVAPPVWRRIRADADITLRNLHHILQASFGWTSSHLHQFDIEDDTYAMLDNEYVLDLIEAPGQGPLDDRKAKLGRLVYRGQRFIYLYDFGDSWTHTIHVESITEVPEKLGYATVIDGAGACPPEDVGGPPGYIEFLDAIERRPRSQEAREMLDWAGGAFDANAFDKRAANAALLRMASNGWGKK</sequence>
<name>A0ABW0RYH4_9BURK</name>
<dbReference type="Proteomes" id="UP001596086">
    <property type="component" value="Unassembled WGS sequence"/>
</dbReference>
<comment type="caution">
    <text evidence="2">The sequence shown here is derived from an EMBL/GenBank/DDBJ whole genome shotgun (WGS) entry which is preliminary data.</text>
</comment>
<feature type="domain" description="Plasmid pRiA4b Orf3-like" evidence="1">
    <location>
        <begin position="7"/>
        <end position="181"/>
    </location>
</feature>
<dbReference type="RefSeq" id="WP_379770643.1">
    <property type="nucleotide sequence ID" value="NZ_JBHSMZ010000006.1"/>
</dbReference>
<organism evidence="2 3">
    <name type="scientific">Massilia aerilata</name>
    <dbReference type="NCBI Taxonomy" id="453817"/>
    <lineage>
        <taxon>Bacteria</taxon>
        <taxon>Pseudomonadati</taxon>
        <taxon>Pseudomonadota</taxon>
        <taxon>Betaproteobacteria</taxon>
        <taxon>Burkholderiales</taxon>
        <taxon>Oxalobacteraceae</taxon>
        <taxon>Telluria group</taxon>
        <taxon>Massilia</taxon>
    </lineage>
</organism>
<reference evidence="3" key="1">
    <citation type="journal article" date="2019" name="Int. J. Syst. Evol. Microbiol.">
        <title>The Global Catalogue of Microorganisms (GCM) 10K type strain sequencing project: providing services to taxonomists for standard genome sequencing and annotation.</title>
        <authorList>
            <consortium name="The Broad Institute Genomics Platform"/>
            <consortium name="The Broad Institute Genome Sequencing Center for Infectious Disease"/>
            <person name="Wu L."/>
            <person name="Ma J."/>
        </authorList>
    </citation>
    <scope>NUCLEOTIDE SEQUENCE [LARGE SCALE GENOMIC DNA]</scope>
    <source>
        <strain evidence="3">CGMCC 4.5798</strain>
    </source>
</reference>
<evidence type="ECO:0000259" key="1">
    <source>
        <dbReference type="Pfam" id="PF07929"/>
    </source>
</evidence>
<evidence type="ECO:0000313" key="3">
    <source>
        <dbReference type="Proteomes" id="UP001596086"/>
    </source>
</evidence>